<accession>A0AAD9IS31</accession>
<keyword evidence="1" id="KW-1133">Transmembrane helix</keyword>
<dbReference type="EMBL" id="JAODUP010001739">
    <property type="protein sequence ID" value="KAK2139517.1"/>
    <property type="molecule type" value="Genomic_DNA"/>
</dbReference>
<dbReference type="InterPro" id="IPR027417">
    <property type="entry name" value="P-loop_NTPase"/>
</dbReference>
<comment type="caution">
    <text evidence="2">The sequence shown here is derived from an EMBL/GenBank/DDBJ whole genome shotgun (WGS) entry which is preliminary data.</text>
</comment>
<keyword evidence="1" id="KW-0472">Membrane</keyword>
<evidence type="ECO:0000313" key="3">
    <source>
        <dbReference type="Proteomes" id="UP001208570"/>
    </source>
</evidence>
<dbReference type="PANTHER" id="PTHR33844">
    <property type="entry name" value="SULFOTRANSFER_1 DOMAIN-CONTAINING PROTEIN"/>
    <property type="match status" value="1"/>
</dbReference>
<keyword evidence="1" id="KW-0812">Transmembrane</keyword>
<name>A0AAD9IS31_9ANNE</name>
<gene>
    <name evidence="2" type="ORF">LSH36_1738g00003</name>
</gene>
<dbReference type="Gene3D" id="3.40.50.300">
    <property type="entry name" value="P-loop containing nucleotide triphosphate hydrolases"/>
    <property type="match status" value="1"/>
</dbReference>
<organism evidence="2 3">
    <name type="scientific">Paralvinella palmiformis</name>
    <dbReference type="NCBI Taxonomy" id="53620"/>
    <lineage>
        <taxon>Eukaryota</taxon>
        <taxon>Metazoa</taxon>
        <taxon>Spiralia</taxon>
        <taxon>Lophotrochozoa</taxon>
        <taxon>Annelida</taxon>
        <taxon>Polychaeta</taxon>
        <taxon>Sedentaria</taxon>
        <taxon>Canalipalpata</taxon>
        <taxon>Terebellida</taxon>
        <taxon>Terebelliformia</taxon>
        <taxon>Alvinellidae</taxon>
        <taxon>Paralvinella</taxon>
    </lineage>
</organism>
<dbReference type="PANTHER" id="PTHR33844:SF1">
    <property type="entry name" value="SULFOTRANSFERASE DOMAIN-CONTAINING PROTEIN"/>
    <property type="match status" value="1"/>
</dbReference>
<evidence type="ECO:0008006" key="4">
    <source>
        <dbReference type="Google" id="ProtNLM"/>
    </source>
</evidence>
<proteinExistence type="predicted"/>
<feature type="transmembrane region" description="Helical" evidence="1">
    <location>
        <begin position="6"/>
        <end position="26"/>
    </location>
</feature>
<dbReference type="Proteomes" id="UP001208570">
    <property type="component" value="Unassembled WGS sequence"/>
</dbReference>
<protein>
    <recommendedName>
        <fullName evidence="4">Sulfotransferase</fullName>
    </recommendedName>
</protein>
<evidence type="ECO:0000313" key="2">
    <source>
        <dbReference type="EMBL" id="KAK2139517.1"/>
    </source>
</evidence>
<dbReference type="SUPFAM" id="SSF52540">
    <property type="entry name" value="P-loop containing nucleoside triphosphate hydrolases"/>
    <property type="match status" value="1"/>
</dbReference>
<reference evidence="2" key="1">
    <citation type="journal article" date="2023" name="Mol. Biol. Evol.">
        <title>Third-Generation Sequencing Reveals the Adaptive Role of the Epigenome in Three Deep-Sea Polychaetes.</title>
        <authorList>
            <person name="Perez M."/>
            <person name="Aroh O."/>
            <person name="Sun Y."/>
            <person name="Lan Y."/>
            <person name="Juniper S.K."/>
            <person name="Young C.R."/>
            <person name="Angers B."/>
            <person name="Qian P.Y."/>
        </authorList>
    </citation>
    <scope>NUCLEOTIDE SEQUENCE</scope>
    <source>
        <strain evidence="2">P08H-3</strain>
    </source>
</reference>
<dbReference type="AlphaFoldDB" id="A0AAD9IS31"/>
<sequence>MAVYLYLQLFVSFTTWVLFMIFNYIYNVIRRLYWRYTGVHQQVIANKKPENYNRAAHVKKILFRRIIEGYIKYPESSFLTVHEGFVNPERIMQDDCSLYAITPTEAIFVQVKNRPDELFLYDFLWMGQFLAADKLITIPLNHFNKLAEEMEDEGSKIIFLHNQARCGGTLVTALFKETGRCVCLNEPTCISTICNHIFVEYTWHGAKARRMFKNTIRMLCKPYSGLGKSVMAYVIKPLFLDILIIEMAQEVFPEAIQFFIYRDPIEIAISIRRIGQLINTLKLLVYLPNISSIIHIIGSVLGAQNKEYRGWTCVMHPEFEIGYRGATYTVFYYLEALKRGINIHGVRYEDLITHEANIIKNIFQVCQCLDSFTEKAKAAMGKDSQANSSVSREKVRDALRNPVELPPGFMDVARAMSEEYGIPGPDVYQDKTFRLSNSLEP</sequence>
<evidence type="ECO:0000256" key="1">
    <source>
        <dbReference type="SAM" id="Phobius"/>
    </source>
</evidence>
<keyword evidence="3" id="KW-1185">Reference proteome</keyword>